<feature type="transmembrane region" description="Helical" evidence="8">
    <location>
        <begin position="264"/>
        <end position="286"/>
    </location>
</feature>
<feature type="domain" description="MotA/TolQ/ExbB proton channel" evidence="9">
    <location>
        <begin position="194"/>
        <end position="298"/>
    </location>
</feature>
<dbReference type="InterPro" id="IPR050790">
    <property type="entry name" value="ExbB/TolQ_transport"/>
</dbReference>
<feature type="transmembrane region" description="Helical" evidence="8">
    <location>
        <begin position="222"/>
        <end position="244"/>
    </location>
</feature>
<evidence type="ECO:0000256" key="3">
    <source>
        <dbReference type="ARBA" id="ARBA00022692"/>
    </source>
</evidence>
<evidence type="ECO:0000256" key="7">
    <source>
        <dbReference type="SAM" id="MobiDB-lite"/>
    </source>
</evidence>
<evidence type="ECO:0000256" key="5">
    <source>
        <dbReference type="ARBA" id="ARBA00023136"/>
    </source>
</evidence>
<evidence type="ECO:0000256" key="1">
    <source>
        <dbReference type="ARBA" id="ARBA00004651"/>
    </source>
</evidence>
<keyword evidence="3 8" id="KW-0812">Transmembrane</keyword>
<comment type="subcellular location">
    <subcellularLocation>
        <location evidence="1">Cell membrane</location>
        <topology evidence="1">Multi-pass membrane protein</topology>
    </subcellularLocation>
    <subcellularLocation>
        <location evidence="6">Membrane</location>
        <topology evidence="6">Multi-pass membrane protein</topology>
    </subcellularLocation>
</comment>
<dbReference type="PANTHER" id="PTHR30625:SF11">
    <property type="entry name" value="MOTA_TOLQ_EXBB PROTON CHANNEL DOMAIN-CONTAINING PROTEIN"/>
    <property type="match status" value="1"/>
</dbReference>
<feature type="compositionally biased region" description="Basic and acidic residues" evidence="7">
    <location>
        <begin position="514"/>
        <end position="529"/>
    </location>
</feature>
<keyword evidence="11" id="KW-1185">Reference proteome</keyword>
<proteinExistence type="inferred from homology"/>
<evidence type="ECO:0000256" key="2">
    <source>
        <dbReference type="ARBA" id="ARBA00022475"/>
    </source>
</evidence>
<comment type="similarity">
    <text evidence="6">Belongs to the exbB/tolQ family.</text>
</comment>
<dbReference type="EMBL" id="ANOG01000619">
    <property type="protein sequence ID" value="EMI18750.1"/>
    <property type="molecule type" value="Genomic_DNA"/>
</dbReference>
<evidence type="ECO:0000256" key="6">
    <source>
        <dbReference type="RuleBase" id="RU004057"/>
    </source>
</evidence>
<feature type="transmembrane region" description="Helical" evidence="8">
    <location>
        <begin position="71"/>
        <end position="92"/>
    </location>
</feature>
<dbReference type="InterPro" id="IPR002898">
    <property type="entry name" value="MotA_ExbB_proton_chnl"/>
</dbReference>
<dbReference type="GO" id="GO:0005886">
    <property type="term" value="C:plasma membrane"/>
    <property type="evidence" value="ECO:0007669"/>
    <property type="project" value="UniProtKB-SubCell"/>
</dbReference>
<feature type="compositionally biased region" description="Polar residues" evidence="7">
    <location>
        <begin position="498"/>
        <end position="512"/>
    </location>
</feature>
<keyword evidence="4 8" id="KW-1133">Transmembrane helix</keyword>
<gene>
    <name evidence="10" type="ORF">RMSM_04336</name>
</gene>
<evidence type="ECO:0000313" key="10">
    <source>
        <dbReference type="EMBL" id="EMI18750.1"/>
    </source>
</evidence>
<keyword evidence="6" id="KW-0813">Transport</keyword>
<comment type="caution">
    <text evidence="10">The sequence shown here is derived from an EMBL/GenBank/DDBJ whole genome shotgun (WGS) entry which is preliminary data.</text>
</comment>
<keyword evidence="6" id="KW-0653">Protein transport</keyword>
<protein>
    <submittedName>
        <fullName evidence="10">MotA/TolQ/ExbB proton channel</fullName>
    </submittedName>
</protein>
<keyword evidence="5 8" id="KW-0472">Membrane</keyword>
<evidence type="ECO:0000256" key="8">
    <source>
        <dbReference type="SAM" id="Phobius"/>
    </source>
</evidence>
<evidence type="ECO:0000259" key="9">
    <source>
        <dbReference type="Pfam" id="PF01618"/>
    </source>
</evidence>
<dbReference type="Proteomes" id="UP000011991">
    <property type="component" value="Unassembled WGS sequence"/>
</dbReference>
<dbReference type="Pfam" id="PF01618">
    <property type="entry name" value="MotA_ExbB"/>
    <property type="match status" value="1"/>
</dbReference>
<feature type="region of interest" description="Disordered" evidence="7">
    <location>
        <begin position="492"/>
        <end position="536"/>
    </location>
</feature>
<dbReference type="PATRIC" id="fig|1265738.3.peg.4348"/>
<organism evidence="10 11">
    <name type="scientific">Rhodopirellula maiorica SM1</name>
    <dbReference type="NCBI Taxonomy" id="1265738"/>
    <lineage>
        <taxon>Bacteria</taxon>
        <taxon>Pseudomonadati</taxon>
        <taxon>Planctomycetota</taxon>
        <taxon>Planctomycetia</taxon>
        <taxon>Pirellulales</taxon>
        <taxon>Pirellulaceae</taxon>
        <taxon>Novipirellula</taxon>
    </lineage>
</organism>
<reference evidence="10 11" key="1">
    <citation type="journal article" date="2013" name="Mar. Genomics">
        <title>Expression of sulfatases in Rhodopirellula baltica and the diversity of sulfatases in the genus Rhodopirellula.</title>
        <authorList>
            <person name="Wegner C.E."/>
            <person name="Richter-Heitmann T."/>
            <person name="Klindworth A."/>
            <person name="Klockow C."/>
            <person name="Richter M."/>
            <person name="Achstetter T."/>
            <person name="Glockner F.O."/>
            <person name="Harder J."/>
        </authorList>
    </citation>
    <scope>NUCLEOTIDE SEQUENCE [LARGE SCALE GENOMIC DNA]</scope>
    <source>
        <strain evidence="10 11">SM1</strain>
    </source>
</reference>
<evidence type="ECO:0000313" key="11">
    <source>
        <dbReference type="Proteomes" id="UP000011991"/>
    </source>
</evidence>
<evidence type="ECO:0000256" key="4">
    <source>
        <dbReference type="ARBA" id="ARBA00022989"/>
    </source>
</evidence>
<feature type="transmembrane region" description="Helical" evidence="8">
    <location>
        <begin position="98"/>
        <end position="119"/>
    </location>
</feature>
<dbReference type="AlphaFoldDB" id="M5RHD7"/>
<sequence length="536" mass="59052">MKWHGRNGRSFCNEYRICARTRVVELSEARRFRRIATGKLNSTIEARVVNRKQNDASQHAPKPVSTNGMSWGMLGIVFSGLLYAGVYGSGWAPLERYFLGHPVAVAATVLFCIAAAVLLGKFCQTTVQWNTLSAIRDEDLLPAGPASTLAERWRKKHDAGHVASHWLNQLRELPARTRSSLMLRRLEELLTRQSQRGSTKNLSDDLRELSGRDADAAYDSFGLVRIIVWAIPMLGFLGTVIGITQTLGGLDFSDGTAAVDRLKSGLYVAFDTTALGLVLSVVAIFLQFPIERSEQRLLSAIDARVGHLVSDSLPSDEAADDQIAMITDLCEGIRIAIATSIECQSNLWRQTIDEAKDHWKSVHESDSNKIAEAFDNTLRPALKEHAAVLDDSARLASDRWEQQWQMWLDATSHQTKLMSVHQDSLQNQYESLAELNERAAAVASMQKSIDASLHQLSETNAAIDRSIQASAGDGMADAMRVLARAVDVLTTRLPAPPNGSSGETSPDANPSVEQRIDQAHREGKPIRDSHKVRRAA</sequence>
<dbReference type="GO" id="GO:0017038">
    <property type="term" value="P:protein import"/>
    <property type="evidence" value="ECO:0007669"/>
    <property type="project" value="TreeGrafter"/>
</dbReference>
<name>M5RHD7_9BACT</name>
<dbReference type="PANTHER" id="PTHR30625">
    <property type="entry name" value="PROTEIN TOLQ"/>
    <property type="match status" value="1"/>
</dbReference>
<keyword evidence="2" id="KW-1003">Cell membrane</keyword>
<accession>M5RHD7</accession>